<dbReference type="PROSITE" id="PS51543">
    <property type="entry name" value="FYRC"/>
    <property type="match status" value="1"/>
</dbReference>
<evidence type="ECO:0000313" key="5">
    <source>
        <dbReference type="Proteomes" id="UP000554482"/>
    </source>
</evidence>
<comment type="subcellular location">
    <subcellularLocation>
        <location evidence="1">Nucleus</location>
    </subcellularLocation>
</comment>
<evidence type="ECO:0000256" key="1">
    <source>
        <dbReference type="ARBA" id="ARBA00004123"/>
    </source>
</evidence>
<proteinExistence type="predicted"/>
<dbReference type="Gene3D" id="3.30.160.360">
    <property type="match status" value="1"/>
</dbReference>
<keyword evidence="2" id="KW-0539">Nucleus</keyword>
<dbReference type="GO" id="GO:0005634">
    <property type="term" value="C:nucleus"/>
    <property type="evidence" value="ECO:0007669"/>
    <property type="project" value="UniProtKB-SubCell"/>
</dbReference>
<dbReference type="PROSITE" id="PS51542">
    <property type="entry name" value="FYRN"/>
    <property type="match status" value="1"/>
</dbReference>
<dbReference type="SUPFAM" id="SSF50978">
    <property type="entry name" value="WD40 repeat-like"/>
    <property type="match status" value="1"/>
</dbReference>
<dbReference type="GO" id="GO:0140993">
    <property type="term" value="F:histone modifying activity"/>
    <property type="evidence" value="ECO:0007669"/>
    <property type="project" value="UniProtKB-ARBA"/>
</dbReference>
<organism evidence="4 5">
    <name type="scientific">Thalictrum thalictroides</name>
    <name type="common">Rue-anemone</name>
    <name type="synonym">Anemone thalictroides</name>
    <dbReference type="NCBI Taxonomy" id="46969"/>
    <lineage>
        <taxon>Eukaryota</taxon>
        <taxon>Viridiplantae</taxon>
        <taxon>Streptophyta</taxon>
        <taxon>Embryophyta</taxon>
        <taxon>Tracheophyta</taxon>
        <taxon>Spermatophyta</taxon>
        <taxon>Magnoliopsida</taxon>
        <taxon>Ranunculales</taxon>
        <taxon>Ranunculaceae</taxon>
        <taxon>Thalictroideae</taxon>
        <taxon>Thalictrum</taxon>
    </lineage>
</organism>
<reference evidence="4 5" key="1">
    <citation type="submission" date="2020-06" db="EMBL/GenBank/DDBJ databases">
        <title>Transcriptomic and genomic resources for Thalictrum thalictroides and T. hernandezii: Facilitating candidate gene discovery in an emerging model plant lineage.</title>
        <authorList>
            <person name="Arias T."/>
            <person name="Riano-Pachon D.M."/>
            <person name="Di Stilio V.S."/>
        </authorList>
    </citation>
    <scope>NUCLEOTIDE SEQUENCE [LARGE SCALE GENOMIC DNA]</scope>
    <source>
        <strain evidence="5">cv. WT478/WT964</strain>
        <tissue evidence="4">Leaves</tissue>
    </source>
</reference>
<dbReference type="PANTHER" id="PTHR22715:SF1">
    <property type="entry name" value="DNA BINDING PROTEIN"/>
    <property type="match status" value="1"/>
</dbReference>
<accession>A0A7J6X842</accession>
<feature type="region of interest" description="Disordered" evidence="3">
    <location>
        <begin position="539"/>
        <end position="590"/>
    </location>
</feature>
<comment type="caution">
    <text evidence="4">The sequence shown here is derived from an EMBL/GenBank/DDBJ whole genome shotgun (WGS) entry which is preliminary data.</text>
</comment>
<dbReference type="Proteomes" id="UP000554482">
    <property type="component" value="Unassembled WGS sequence"/>
</dbReference>
<gene>
    <name evidence="4" type="ORF">FRX31_005241</name>
</gene>
<dbReference type="InterPro" id="IPR003888">
    <property type="entry name" value="FYrich_N"/>
</dbReference>
<evidence type="ECO:0000256" key="3">
    <source>
        <dbReference type="SAM" id="MobiDB-lite"/>
    </source>
</evidence>
<feature type="compositionally biased region" description="Low complexity" evidence="3">
    <location>
        <begin position="636"/>
        <end position="646"/>
    </location>
</feature>
<dbReference type="PANTHER" id="PTHR22715">
    <property type="entry name" value="TRANSFORMING GROWTH FACTOR BETA REGULATED GENE 1"/>
    <property type="match status" value="1"/>
</dbReference>
<feature type="region of interest" description="Disordered" evidence="3">
    <location>
        <begin position="623"/>
        <end position="676"/>
    </location>
</feature>
<protein>
    <submittedName>
        <fullName evidence="4">Dna binding protein</fullName>
    </submittedName>
</protein>
<evidence type="ECO:0000313" key="4">
    <source>
        <dbReference type="EMBL" id="KAF5205177.1"/>
    </source>
</evidence>
<dbReference type="InterPro" id="IPR003889">
    <property type="entry name" value="FYrich_C"/>
</dbReference>
<dbReference type="GO" id="GO:0051726">
    <property type="term" value="P:regulation of cell cycle"/>
    <property type="evidence" value="ECO:0007669"/>
    <property type="project" value="TreeGrafter"/>
</dbReference>
<keyword evidence="5" id="KW-1185">Reference proteome</keyword>
<name>A0A7J6X842_THATH</name>
<dbReference type="InterPro" id="IPR036322">
    <property type="entry name" value="WD40_repeat_dom_sf"/>
</dbReference>
<dbReference type="EMBL" id="JABWDY010004444">
    <property type="protein sequence ID" value="KAF5205177.1"/>
    <property type="molecule type" value="Genomic_DNA"/>
</dbReference>
<dbReference type="InterPro" id="IPR015943">
    <property type="entry name" value="WD40/YVTN_repeat-like_dom_sf"/>
</dbReference>
<dbReference type="Gene3D" id="2.130.10.10">
    <property type="entry name" value="YVTN repeat-like/Quinoprotein amine dehydrogenase"/>
    <property type="match status" value="1"/>
</dbReference>
<evidence type="ECO:0000256" key="2">
    <source>
        <dbReference type="ARBA" id="ARBA00023242"/>
    </source>
</evidence>
<dbReference type="InterPro" id="IPR040092">
    <property type="entry name" value="TBRG1"/>
</dbReference>
<dbReference type="OrthoDB" id="1928087at2759"/>
<feature type="compositionally biased region" description="Polar residues" evidence="3">
    <location>
        <begin position="665"/>
        <end position="676"/>
    </location>
</feature>
<sequence>MQNFEEERSDGLEIISIGTLYKGSSWDKKYWSSSRGKDRYPYPIGYHAVRTHNGTAYKMEICEGLKGPLFAITSTDGDSCSGQTPDITWESFQKKSSPRAKLGQGKRFTCKIDGVEFFGFRNALVQRLLRDLVSNVDGTAERNLSSTGFCNEAHRVEPDTQSSDSCKRLDLLPNLINSQNIRKRSRKAKIATIDTATGPELSRLQEQDVSDSLQYSITEKDNQKHHNGERGFTVLNEDCKRENSPKSFSAAVENELLERGNNSVLVKDDSASDSWRIANPLKMDADLLPEHQFDGCGDSIIDLSKQEEHVRMFDTSMDTYTQGCDSLEATKDAIGERMREESKTVKNLDLYVPDSLDVLQGFFLADKLSDFASNCKKEDLCQVIEDELAASVLIHSGESVRSLHGEDEVGIYISNGSSQKSCDDSVGGELAKSMMTLLLPQALPLLKKRSGRKRSKVHISEFSLCNGDSCLNLDAMKLSEGDGLYHAANISPGTLEVGTIVNGSSNTMEGQTHCINKIHVDIQNLESAKSIVPDSFEDEQFGSHASNQRSFCPDSNEVDDKDPGPTKDISSLEPTFIPLNETEPAQSKSTTNYLISNSSLADELPSKKFACSLDMVASTSEPDNIKEVCTPNSTKNMGNMSNGSSNDKPIQYSRRRRSTTKKDQNSSSHGNQDSIVTKQMSATREAVDVNSKVCQSLVHMSEKEVDIIETRYTKNSNISSLQKSGLPPSKRFRGPLSESIIYRNNTDSCLPDVDNLFATECDHVGASVASLHKKVPIGGEVRFDRKSNNRTMEIGTDRLTGMLSQVQAVADHSAKIKDTIDGKKHQDGVITSGTGSSLLFQEIKKCFSFDDHLHDTKENFDELNMHPQFKSVTSSSQNNGHLFFDHELHEERLLANHQFSLNTEDSYASKDFVELVGCYVQPAPILSVVLSPQGDDVHITVLCGILADRLRNIFVYKVPLEDPSRGCPSFLGYTSLMLPISKYTFSGEIAFEKFPVQFTPDGQGLVISNSIKAPYCRERSIHCVCSVCTSACSEENAVKIIHVKLGYVSLVAKLKTEDNVHSILVCEPSHLVALEKNGRVIVWSMNSMWNEKVEEFILPSLTYTSPCTLELRKIPKHPSLIVGHNGFGDFGLWDIAKRTILSTFSAPRNCIFQFLPVGLLVRKKPDSAGTYVEEQIKGIMSATERLFSGTSVDVDFLSFDDEDIAVWLLVSAVWDSEVQFDHKANGINMSANGSWRLALLVDNRVIMGKPLDPRASVINALEGCGIIGSHDGLVYIWELSTGLKLADLHHFNSGRVSCISSDSKSGVLAVAGDENQLLIYAMPQPMRNS</sequence>